<proteinExistence type="predicted"/>
<dbReference type="Pfam" id="PF04883">
    <property type="entry name" value="HK97-gp10_like"/>
    <property type="match status" value="1"/>
</dbReference>
<gene>
    <name evidence="1" type="ORF">ACFSW5_04115</name>
</gene>
<organism evidence="1 2">
    <name type="scientific">Paenibacillus thailandensis</name>
    <dbReference type="NCBI Taxonomy" id="393250"/>
    <lineage>
        <taxon>Bacteria</taxon>
        <taxon>Bacillati</taxon>
        <taxon>Bacillota</taxon>
        <taxon>Bacilli</taxon>
        <taxon>Bacillales</taxon>
        <taxon>Paenibacillaceae</taxon>
        <taxon>Paenibacillus</taxon>
    </lineage>
</organism>
<dbReference type="InterPro" id="IPR010064">
    <property type="entry name" value="HK97-gp10_tail"/>
</dbReference>
<keyword evidence="2" id="KW-1185">Reference proteome</keyword>
<reference evidence="2" key="1">
    <citation type="journal article" date="2019" name="Int. J. Syst. Evol. Microbiol.">
        <title>The Global Catalogue of Microorganisms (GCM) 10K type strain sequencing project: providing services to taxonomists for standard genome sequencing and annotation.</title>
        <authorList>
            <consortium name="The Broad Institute Genomics Platform"/>
            <consortium name="The Broad Institute Genome Sequencing Center for Infectious Disease"/>
            <person name="Wu L."/>
            <person name="Ma J."/>
        </authorList>
    </citation>
    <scope>NUCLEOTIDE SEQUENCE [LARGE SCALE GENOMIC DNA]</scope>
    <source>
        <strain evidence="2">TISTR 1827</strain>
    </source>
</reference>
<dbReference type="EMBL" id="JBHUMY010000004">
    <property type="protein sequence ID" value="MFD2659448.1"/>
    <property type="molecule type" value="Genomic_DNA"/>
</dbReference>
<name>A0ABW5QTK9_9BACL</name>
<accession>A0ABW5QTK9</accession>
<dbReference type="Proteomes" id="UP001597493">
    <property type="component" value="Unassembled WGS sequence"/>
</dbReference>
<evidence type="ECO:0000313" key="1">
    <source>
        <dbReference type="EMBL" id="MFD2659448.1"/>
    </source>
</evidence>
<protein>
    <submittedName>
        <fullName evidence="1">HK97-gp10 family putative phage morphogenesis protein</fullName>
    </submittedName>
</protein>
<dbReference type="NCBIfam" id="TIGR01725">
    <property type="entry name" value="phge_HK97_gp10"/>
    <property type="match status" value="1"/>
</dbReference>
<evidence type="ECO:0000313" key="2">
    <source>
        <dbReference type="Proteomes" id="UP001597493"/>
    </source>
</evidence>
<comment type="caution">
    <text evidence="1">The sequence shown here is derived from an EMBL/GenBank/DDBJ whole genome shotgun (WGS) entry which is preliminary data.</text>
</comment>
<sequence length="179" mass="19505">MTVKNLSRLLAKLDALGGDVNQALKIGVAQGAKKVAGDAKMLAPVNDGELRNSINDDVKVEGDKIVGEVYTNAEHAPYVEFGTGPVGMASDKGELPHDVLSKLSYRHNGWWIHESQIDAKTAEKYHFVRRETDDGVFYYTEGQPAQPFLFPAANQNKDIVPKMVAAVIRQKIKGLGGES</sequence>
<dbReference type="RefSeq" id="WP_379270142.1">
    <property type="nucleotide sequence ID" value="NZ_JBHUGT010000020.1"/>
</dbReference>